<dbReference type="RefSeq" id="WP_408158211.1">
    <property type="nucleotide sequence ID" value="NZ_JAQQFM010000005.1"/>
</dbReference>
<evidence type="ECO:0000313" key="1">
    <source>
        <dbReference type="EMBL" id="MFL9925026.1"/>
    </source>
</evidence>
<keyword evidence="2" id="KW-1185">Reference proteome</keyword>
<organism evidence="1 2">
    <name type="scientific">Herbaspirillum lusitanum</name>
    <dbReference type="NCBI Taxonomy" id="213312"/>
    <lineage>
        <taxon>Bacteria</taxon>
        <taxon>Pseudomonadati</taxon>
        <taxon>Pseudomonadota</taxon>
        <taxon>Betaproteobacteria</taxon>
        <taxon>Burkholderiales</taxon>
        <taxon>Oxalobacteraceae</taxon>
        <taxon>Herbaspirillum</taxon>
    </lineage>
</organism>
<keyword evidence="1" id="KW-0808">Transferase</keyword>
<dbReference type="Proteomes" id="UP001629246">
    <property type="component" value="Unassembled WGS sequence"/>
</dbReference>
<protein>
    <submittedName>
        <fullName evidence="1">Glycosyltransferase</fullName>
        <ecNumber evidence="1">2.4.-.-</ecNumber>
    </submittedName>
</protein>
<name>A0ABW9A844_9BURK</name>
<comment type="caution">
    <text evidence="1">The sequence shown here is derived from an EMBL/GenBank/DDBJ whole genome shotgun (WGS) entry which is preliminary data.</text>
</comment>
<dbReference type="Pfam" id="PF13692">
    <property type="entry name" value="Glyco_trans_1_4"/>
    <property type="match status" value="1"/>
</dbReference>
<accession>A0ABW9A844</accession>
<reference evidence="1 2" key="1">
    <citation type="journal article" date="2024" name="Chem. Sci.">
        <title>Discovery of megapolipeptins by genome mining of a Burkholderiales bacteria collection.</title>
        <authorList>
            <person name="Paulo B.S."/>
            <person name="Recchia M.J.J."/>
            <person name="Lee S."/>
            <person name="Fergusson C.H."/>
            <person name="Romanowski S.B."/>
            <person name="Hernandez A."/>
            <person name="Krull N."/>
            <person name="Liu D.Y."/>
            <person name="Cavanagh H."/>
            <person name="Bos A."/>
            <person name="Gray C.A."/>
            <person name="Murphy B.T."/>
            <person name="Linington R.G."/>
            <person name="Eustaquio A.S."/>
        </authorList>
    </citation>
    <scope>NUCLEOTIDE SEQUENCE [LARGE SCALE GENOMIC DNA]</scope>
    <source>
        <strain evidence="1 2">RL21-008-BIB-A</strain>
    </source>
</reference>
<proteinExistence type="predicted"/>
<dbReference type="EMBL" id="JAQQFM010000005">
    <property type="protein sequence ID" value="MFL9925026.1"/>
    <property type="molecule type" value="Genomic_DNA"/>
</dbReference>
<dbReference type="EC" id="2.4.-.-" evidence="1"/>
<keyword evidence="1" id="KW-0328">Glycosyltransferase</keyword>
<sequence>MSHTSHTLGIPWRLQFFKNLNGYHPLVASFIDRNSGVTPVEISFAAGAERHLHSILQSREQATASLPQKQKQDYLAWSNAMDQCAIDARGADFDTLFLHTTPLYHGTKPWIFHFESFPSLFHPFFFTGKIADVNLRETEYFKKVKAAFESDQCRAIFTHMKSSLQIAANVFDSPKIAAKLRLVRLGIESRSQSQILPKFSRQGKIRILFTNSHHNDAGSFYIRGGHNLLKAFHRIRQENKHVELTILSSLPKNLGICFSLEEFEGVSWLRERVSDAEMTELYLNHHIFALPSACLHSYSLLNAMSHGCVPIVTDALGYEEYVMPVADSVMQIKGVRDQVYRNQSGGWIADNCIPFSDWPSDSYVDQIYQLLTKNLDLATLQAKAVRNHDFCTERYSLAASHLDFNEMLASLHFH</sequence>
<dbReference type="Gene3D" id="3.40.50.2000">
    <property type="entry name" value="Glycogen Phosphorylase B"/>
    <property type="match status" value="1"/>
</dbReference>
<dbReference type="SUPFAM" id="SSF53756">
    <property type="entry name" value="UDP-Glycosyltransferase/glycogen phosphorylase"/>
    <property type="match status" value="1"/>
</dbReference>
<evidence type="ECO:0000313" key="2">
    <source>
        <dbReference type="Proteomes" id="UP001629246"/>
    </source>
</evidence>
<gene>
    <name evidence="1" type="ORF">PQR62_12180</name>
</gene>
<dbReference type="GO" id="GO:0016757">
    <property type="term" value="F:glycosyltransferase activity"/>
    <property type="evidence" value="ECO:0007669"/>
    <property type="project" value="UniProtKB-KW"/>
</dbReference>